<keyword evidence="1" id="KW-1133">Transmembrane helix</keyword>
<feature type="transmembrane region" description="Helical" evidence="1">
    <location>
        <begin position="47"/>
        <end position="70"/>
    </location>
</feature>
<protein>
    <submittedName>
        <fullName evidence="2">Uncharacterized protein</fullName>
    </submittedName>
</protein>
<reference evidence="3" key="1">
    <citation type="journal article" date="2019" name="Int. J. Syst. Evol. Microbiol.">
        <title>The Global Catalogue of Microorganisms (GCM) 10K type strain sequencing project: providing services to taxonomists for standard genome sequencing and annotation.</title>
        <authorList>
            <consortium name="The Broad Institute Genomics Platform"/>
            <consortium name="The Broad Institute Genome Sequencing Center for Infectious Disease"/>
            <person name="Wu L."/>
            <person name="Ma J."/>
        </authorList>
    </citation>
    <scope>NUCLEOTIDE SEQUENCE [LARGE SCALE GENOMIC DNA]</scope>
    <source>
        <strain evidence="3">JCM 13002</strain>
    </source>
</reference>
<comment type="caution">
    <text evidence="2">The sequence shown here is derived from an EMBL/GenBank/DDBJ whole genome shotgun (WGS) entry which is preliminary data.</text>
</comment>
<dbReference type="RefSeq" id="WP_344625275.1">
    <property type="nucleotide sequence ID" value="NZ_BAAALD010000041.1"/>
</dbReference>
<dbReference type="Proteomes" id="UP001499987">
    <property type="component" value="Unassembled WGS sequence"/>
</dbReference>
<accession>A0ABP4E9H2</accession>
<evidence type="ECO:0000256" key="1">
    <source>
        <dbReference type="SAM" id="Phobius"/>
    </source>
</evidence>
<keyword evidence="1" id="KW-0812">Transmembrane</keyword>
<proteinExistence type="predicted"/>
<organism evidence="2 3">
    <name type="scientific">Kitasatospora arboriphila</name>
    <dbReference type="NCBI Taxonomy" id="258052"/>
    <lineage>
        <taxon>Bacteria</taxon>
        <taxon>Bacillati</taxon>
        <taxon>Actinomycetota</taxon>
        <taxon>Actinomycetes</taxon>
        <taxon>Kitasatosporales</taxon>
        <taxon>Streptomycetaceae</taxon>
        <taxon>Kitasatospora</taxon>
    </lineage>
</organism>
<keyword evidence="3" id="KW-1185">Reference proteome</keyword>
<dbReference type="EMBL" id="BAAALD010000041">
    <property type="protein sequence ID" value="GAA1094846.1"/>
    <property type="molecule type" value="Genomic_DNA"/>
</dbReference>
<keyword evidence="1" id="KW-0472">Membrane</keyword>
<evidence type="ECO:0000313" key="2">
    <source>
        <dbReference type="EMBL" id="GAA1094846.1"/>
    </source>
</evidence>
<evidence type="ECO:0000313" key="3">
    <source>
        <dbReference type="Proteomes" id="UP001499987"/>
    </source>
</evidence>
<name>A0ABP4E9H2_9ACTN</name>
<sequence length="258" mass="27007">MSDAPEPLPEEELVQLFREAGDGFLADRPQIVLGAVERGRALRRRRVASVIGGTAALAVIAGGGALLATVPGGPGRSYRTAADSAAGSGMTDQEMVAALRPHLDGWRIVDVRGTGTAGSAEAGTAPLVEITVDDGHGRAGVRTAVWRDTVRTVLQSTACPEPRHTEVTCSRAELPDGSAVMTWKSGYADTGAKSWWCLLATASGKRVSVTEWNSSEVGETASRTDPPLTVDQLRVIAVDPVWDRAVDDTGLRTGAAQP</sequence>
<gene>
    <name evidence="2" type="ORF">GCM10009663_42830</name>
</gene>